<comment type="caution">
    <text evidence="8">Lacks conserved residue(s) required for the propagation of feature annotation.</text>
</comment>
<feature type="binding site" evidence="8">
    <location>
        <position position="107"/>
    </location>
    <ligand>
        <name>shikimate</name>
        <dbReference type="ChEBI" id="CHEBI:36208"/>
    </ligand>
</feature>
<evidence type="ECO:0000256" key="2">
    <source>
        <dbReference type="ARBA" id="ARBA00012962"/>
    </source>
</evidence>
<feature type="binding site" evidence="8">
    <location>
        <begin position="21"/>
        <end position="23"/>
    </location>
    <ligand>
        <name>shikimate</name>
        <dbReference type="ChEBI" id="CHEBI:36208"/>
    </ligand>
</feature>
<gene>
    <name evidence="8 11" type="primary">aroE</name>
    <name evidence="11" type="ORF">BES34_010465</name>
</gene>
<keyword evidence="12" id="KW-1185">Reference proteome</keyword>
<feature type="binding site" evidence="8">
    <location>
        <position position="92"/>
    </location>
    <ligand>
        <name>shikimate</name>
        <dbReference type="ChEBI" id="CHEBI:36208"/>
    </ligand>
</feature>
<feature type="binding site" evidence="8">
    <location>
        <position position="83"/>
    </location>
    <ligand>
        <name>NADP(+)</name>
        <dbReference type="ChEBI" id="CHEBI:58349"/>
    </ligand>
</feature>
<dbReference type="Gene3D" id="3.40.50.720">
    <property type="entry name" value="NAD(P)-binding Rossmann-like Domain"/>
    <property type="match status" value="1"/>
</dbReference>
<evidence type="ECO:0000259" key="10">
    <source>
        <dbReference type="Pfam" id="PF18317"/>
    </source>
</evidence>
<evidence type="ECO:0000256" key="4">
    <source>
        <dbReference type="ARBA" id="ARBA00022857"/>
    </source>
</evidence>
<feature type="domain" description="SDH C-terminal" evidence="10">
    <location>
        <begin position="249"/>
        <end position="269"/>
    </location>
</feature>
<evidence type="ECO:0000256" key="5">
    <source>
        <dbReference type="ARBA" id="ARBA00023002"/>
    </source>
</evidence>
<evidence type="ECO:0000256" key="7">
    <source>
        <dbReference type="ARBA" id="ARBA00049442"/>
    </source>
</evidence>
<dbReference type="PANTHER" id="PTHR21089">
    <property type="entry name" value="SHIKIMATE DEHYDROGENASE"/>
    <property type="match status" value="1"/>
</dbReference>
<comment type="subunit">
    <text evidence="8">Homodimer.</text>
</comment>
<dbReference type="Proteomes" id="UP000094669">
    <property type="component" value="Unassembled WGS sequence"/>
</dbReference>
<name>A0ABX4YIE9_9LEPT</name>
<dbReference type="HAMAP" id="MF_00222">
    <property type="entry name" value="Shikimate_DH_AroE"/>
    <property type="match status" value="1"/>
</dbReference>
<evidence type="ECO:0000259" key="9">
    <source>
        <dbReference type="Pfam" id="PF08501"/>
    </source>
</evidence>
<dbReference type="NCBIfam" id="TIGR00507">
    <property type="entry name" value="aroE"/>
    <property type="match status" value="1"/>
</dbReference>
<dbReference type="EC" id="1.1.1.25" evidence="2 8"/>
<dbReference type="SUPFAM" id="SSF53223">
    <property type="entry name" value="Aminoacid dehydrogenase-like, N-terminal domain"/>
    <property type="match status" value="1"/>
</dbReference>
<feature type="binding site" evidence="8">
    <location>
        <position position="249"/>
    </location>
    <ligand>
        <name>NADP(+)</name>
        <dbReference type="ChEBI" id="CHEBI:58349"/>
    </ligand>
</feature>
<feature type="binding site" evidence="8">
    <location>
        <position position="256"/>
    </location>
    <ligand>
        <name>shikimate</name>
        <dbReference type="ChEBI" id="CHEBI:36208"/>
    </ligand>
</feature>
<protein>
    <recommendedName>
        <fullName evidence="2 8">Shikimate dehydrogenase (NADP(+))</fullName>
        <shortName evidence="8">SDH</shortName>
        <ecNumber evidence="2 8">1.1.1.25</ecNumber>
    </recommendedName>
</protein>
<feature type="binding site" evidence="8">
    <location>
        <position position="226"/>
    </location>
    <ligand>
        <name>NADP(+)</name>
        <dbReference type="ChEBI" id="CHEBI:58349"/>
    </ligand>
</feature>
<dbReference type="InterPro" id="IPR046346">
    <property type="entry name" value="Aminoacid_DH-like_N_sf"/>
</dbReference>
<sequence>MKIFRDSSKYFGIIGNPLSHTLSPLLHTGWYQDLSLDFGYLVFPISSVEKQDLTVLYKFGVRGLSVTIPHKEQAFRLADTKDEASEAMKASNTLVLREGSIRAYNTDGIGAVRAVLEQSPSSLNGNVLVLGSGGSARGIAFSLLEKGNVETLVIAARNTDAGNKIVDLLNRVRPGRTSFLSLEDAERKCAEFSLVIHTTPLGMKGKDPGPVFSPSSFHRDQTVFDIVYNPLVTPLVKIARSFGASVIPGTEMLLYQAVEQFRLFTGIQLESELIEKGRQRLHSALHEN</sequence>
<organism evidence="11 12">
    <name type="scientific">Leptospira inadai serovar Lyme</name>
    <dbReference type="NCBI Taxonomy" id="293084"/>
    <lineage>
        <taxon>Bacteria</taxon>
        <taxon>Pseudomonadati</taxon>
        <taxon>Spirochaetota</taxon>
        <taxon>Spirochaetia</taxon>
        <taxon>Leptospirales</taxon>
        <taxon>Leptospiraceae</taxon>
        <taxon>Leptospira</taxon>
    </lineage>
</organism>
<keyword evidence="4 8" id="KW-0521">NADP</keyword>
<dbReference type="Pfam" id="PF08501">
    <property type="entry name" value="Shikimate_dh_N"/>
    <property type="match status" value="1"/>
</dbReference>
<feature type="active site" description="Proton acceptor" evidence="8">
    <location>
        <position position="71"/>
    </location>
</feature>
<evidence type="ECO:0000313" key="11">
    <source>
        <dbReference type="EMBL" id="PNV74986.1"/>
    </source>
</evidence>
<keyword evidence="6 8" id="KW-0057">Aromatic amino acid biosynthesis</keyword>
<dbReference type="InterPro" id="IPR011342">
    <property type="entry name" value="Shikimate_DH"/>
</dbReference>
<comment type="pathway">
    <text evidence="1 8">Metabolic intermediate biosynthesis; chorismate biosynthesis; chorismate from D-erythrose 4-phosphate and phosphoenolpyruvate: step 4/7.</text>
</comment>
<comment type="similarity">
    <text evidence="8">Belongs to the shikimate dehydrogenase family.</text>
</comment>
<dbReference type="SUPFAM" id="SSF51735">
    <property type="entry name" value="NAD(P)-binding Rossmann-fold domains"/>
    <property type="match status" value="1"/>
</dbReference>
<dbReference type="Gene3D" id="3.40.50.10860">
    <property type="entry name" value="Leucine Dehydrogenase, chain A, domain 1"/>
    <property type="match status" value="1"/>
</dbReference>
<dbReference type="InterPro" id="IPR041121">
    <property type="entry name" value="SDH_C"/>
</dbReference>
<keyword evidence="5 8" id="KW-0560">Oxidoreductase</keyword>
<feature type="binding site" evidence="8">
    <location>
        <position position="67"/>
    </location>
    <ligand>
        <name>shikimate</name>
        <dbReference type="ChEBI" id="CHEBI:36208"/>
    </ligand>
</feature>
<comment type="catalytic activity">
    <reaction evidence="7 8">
        <text>shikimate + NADP(+) = 3-dehydroshikimate + NADPH + H(+)</text>
        <dbReference type="Rhea" id="RHEA:17737"/>
        <dbReference type="ChEBI" id="CHEBI:15378"/>
        <dbReference type="ChEBI" id="CHEBI:16630"/>
        <dbReference type="ChEBI" id="CHEBI:36208"/>
        <dbReference type="ChEBI" id="CHEBI:57783"/>
        <dbReference type="ChEBI" id="CHEBI:58349"/>
        <dbReference type="EC" id="1.1.1.25"/>
    </reaction>
</comment>
<dbReference type="RefSeq" id="WP_010414742.1">
    <property type="nucleotide sequence ID" value="NZ_MCRM02000009.1"/>
</dbReference>
<dbReference type="CDD" id="cd01065">
    <property type="entry name" value="NAD_bind_Shikimate_DH"/>
    <property type="match status" value="1"/>
</dbReference>
<dbReference type="InterPro" id="IPR013708">
    <property type="entry name" value="Shikimate_DH-bd_N"/>
</dbReference>
<reference evidence="11" key="1">
    <citation type="submission" date="2018-01" db="EMBL/GenBank/DDBJ databases">
        <title>Genomic characterization of Leptospira inadai serogroup Lyme isolated from captured rat in Brazil and comparative analysis with human reference strain.</title>
        <authorList>
            <person name="Moreno L.Z."/>
            <person name="Loureiro A.P."/>
            <person name="Miraglia F."/>
            <person name="Kremer F.S."/>
            <person name="Eslabao M.R."/>
            <person name="Dellagostin O.A."/>
            <person name="Lilenbaum W."/>
            <person name="Moreno A.M."/>
        </authorList>
    </citation>
    <scope>NUCLEOTIDE SEQUENCE [LARGE SCALE GENOMIC DNA]</scope>
    <source>
        <strain evidence="11">M34/99</strain>
    </source>
</reference>
<dbReference type="PANTHER" id="PTHR21089:SF1">
    <property type="entry name" value="BIFUNCTIONAL 3-DEHYDROQUINATE DEHYDRATASE_SHIKIMATE DEHYDROGENASE, CHLOROPLASTIC"/>
    <property type="match status" value="1"/>
</dbReference>
<evidence type="ECO:0000256" key="3">
    <source>
        <dbReference type="ARBA" id="ARBA00022605"/>
    </source>
</evidence>
<comment type="function">
    <text evidence="8">Involved in the biosynthesis of the chorismate, which leads to the biosynthesis of aromatic amino acids. Catalyzes the reversible NADPH linked reduction of 3-dehydroshikimate (DHSA) to yield shikimate (SA).</text>
</comment>
<dbReference type="EMBL" id="MCRM02000009">
    <property type="protein sequence ID" value="PNV74986.1"/>
    <property type="molecule type" value="Genomic_DNA"/>
</dbReference>
<keyword evidence="3 8" id="KW-0028">Amino-acid biosynthesis</keyword>
<feature type="binding site" evidence="8">
    <location>
        <position position="228"/>
    </location>
    <ligand>
        <name>shikimate</name>
        <dbReference type="ChEBI" id="CHEBI:36208"/>
    </ligand>
</feature>
<feature type="binding site" evidence="8">
    <location>
        <begin position="131"/>
        <end position="135"/>
    </location>
    <ligand>
        <name>NADP(+)</name>
        <dbReference type="ChEBI" id="CHEBI:58349"/>
    </ligand>
</feature>
<dbReference type="InterPro" id="IPR036291">
    <property type="entry name" value="NAD(P)-bd_dom_sf"/>
</dbReference>
<feature type="domain" description="Shikimate dehydrogenase substrate binding N-terminal" evidence="9">
    <location>
        <begin position="13"/>
        <end position="94"/>
    </location>
</feature>
<dbReference type="InterPro" id="IPR022893">
    <property type="entry name" value="Shikimate_DH_fam"/>
</dbReference>
<evidence type="ECO:0000256" key="1">
    <source>
        <dbReference type="ARBA" id="ARBA00004871"/>
    </source>
</evidence>
<accession>A0ABX4YIE9</accession>
<evidence type="ECO:0000313" key="12">
    <source>
        <dbReference type="Proteomes" id="UP000094669"/>
    </source>
</evidence>
<evidence type="ECO:0000256" key="8">
    <source>
        <dbReference type="HAMAP-Rule" id="MF_00222"/>
    </source>
</evidence>
<dbReference type="Pfam" id="PF18317">
    <property type="entry name" value="SDH_C"/>
    <property type="match status" value="1"/>
</dbReference>
<comment type="caution">
    <text evidence="11">The sequence shown here is derived from an EMBL/GenBank/DDBJ whole genome shotgun (WGS) entry which is preliminary data.</text>
</comment>
<evidence type="ECO:0000256" key="6">
    <source>
        <dbReference type="ARBA" id="ARBA00023141"/>
    </source>
</evidence>
<proteinExistence type="inferred from homology"/>